<evidence type="ECO:0000313" key="1">
    <source>
        <dbReference type="EMBL" id="MFC4296158.1"/>
    </source>
</evidence>
<sequence length="96" mass="9691">MLTAPQRGNLPLSVVSAGVVEGLLDEGAFEAAALRLLPGGLGYMLSKAPNAREWIATTCLAGGAGETTFVGKTLASALLGAYAGTLREIARFAQAG</sequence>
<gene>
    <name evidence="1" type="ORF">ACFO0A_13945</name>
</gene>
<evidence type="ECO:0000313" key="2">
    <source>
        <dbReference type="Proteomes" id="UP001595828"/>
    </source>
</evidence>
<name>A0ABV8RSM1_9SPHN</name>
<comment type="caution">
    <text evidence="1">The sequence shown here is derived from an EMBL/GenBank/DDBJ whole genome shotgun (WGS) entry which is preliminary data.</text>
</comment>
<organism evidence="1 2">
    <name type="scientific">Novosphingobium tardum</name>
    <dbReference type="NCBI Taxonomy" id="1538021"/>
    <lineage>
        <taxon>Bacteria</taxon>
        <taxon>Pseudomonadati</taxon>
        <taxon>Pseudomonadota</taxon>
        <taxon>Alphaproteobacteria</taxon>
        <taxon>Sphingomonadales</taxon>
        <taxon>Sphingomonadaceae</taxon>
        <taxon>Novosphingobium</taxon>
    </lineage>
</organism>
<dbReference type="RefSeq" id="WP_379539608.1">
    <property type="nucleotide sequence ID" value="NZ_JBHSDR010000006.1"/>
</dbReference>
<proteinExistence type="predicted"/>
<reference evidence="2" key="1">
    <citation type="journal article" date="2019" name="Int. J. Syst. Evol. Microbiol.">
        <title>The Global Catalogue of Microorganisms (GCM) 10K type strain sequencing project: providing services to taxonomists for standard genome sequencing and annotation.</title>
        <authorList>
            <consortium name="The Broad Institute Genomics Platform"/>
            <consortium name="The Broad Institute Genome Sequencing Center for Infectious Disease"/>
            <person name="Wu L."/>
            <person name="Ma J."/>
        </authorList>
    </citation>
    <scope>NUCLEOTIDE SEQUENCE [LARGE SCALE GENOMIC DNA]</scope>
    <source>
        <strain evidence="2">CGMCC 1.12989</strain>
    </source>
</reference>
<dbReference type="EMBL" id="JBHSDR010000006">
    <property type="protein sequence ID" value="MFC4296158.1"/>
    <property type="molecule type" value="Genomic_DNA"/>
</dbReference>
<protein>
    <submittedName>
        <fullName evidence="1">Uncharacterized protein</fullName>
    </submittedName>
</protein>
<keyword evidence="2" id="KW-1185">Reference proteome</keyword>
<accession>A0ABV8RSM1</accession>
<dbReference type="Proteomes" id="UP001595828">
    <property type="component" value="Unassembled WGS sequence"/>
</dbReference>